<dbReference type="GO" id="GO:0046983">
    <property type="term" value="F:protein dimerization activity"/>
    <property type="evidence" value="ECO:0007669"/>
    <property type="project" value="InterPro"/>
</dbReference>
<dbReference type="Pfam" id="PF23539">
    <property type="entry name" value="DUF7134"/>
    <property type="match status" value="1"/>
</dbReference>
<evidence type="ECO:0000259" key="9">
    <source>
        <dbReference type="Pfam" id="PF02518"/>
    </source>
</evidence>
<feature type="domain" description="Histidine kinase/HSP90-like ATPase" evidence="9">
    <location>
        <begin position="297"/>
        <end position="383"/>
    </location>
</feature>
<dbReference type="InterPro" id="IPR003594">
    <property type="entry name" value="HATPase_dom"/>
</dbReference>
<dbReference type="InterPro" id="IPR011712">
    <property type="entry name" value="Sig_transdc_His_kin_sub3_dim/P"/>
</dbReference>
<keyword evidence="3" id="KW-0597">Phosphoprotein</keyword>
<sequence>MTALRPPVADRLLAAGSFVLGIGIALTLESVDFDGERRVDLGAIALLGAMSVPLLARRRWPILVVLAVVAVSTPYHLLDYPHEATMAASLVAAFTAARYSEPQRRAVAALVAVAAVTVPVLADEASGGSGDALLGAGWLFMAFFAGLTVRFHQNWRAAVDARLEQERADEVERRVAEERVLIAAELHDVLAHGLAVANVQASVAAHLIDQLPMRGDAPLRELSTTLHNLSDTSRATLHELRAVLDVLHGGEGEPTEPAPHLGELQRLVDMAEVADVRVDVEADGLPDELPSTVSVVAYRIIQESLTNVIRHSTAKHATVRLDQDGNQLRIAVVDHGPARPSSAATPAGFGIAGMTGRAQAVGGELSAGPGESGRFEVRASLPIPEVWRVPS</sequence>
<dbReference type="GO" id="GO:0005524">
    <property type="term" value="F:ATP binding"/>
    <property type="evidence" value="ECO:0007669"/>
    <property type="project" value="UniProtKB-KW"/>
</dbReference>
<keyword evidence="4" id="KW-0808">Transferase</keyword>
<comment type="catalytic activity">
    <reaction evidence="1">
        <text>ATP + protein L-histidine = ADP + protein N-phospho-L-histidine.</text>
        <dbReference type="EC" id="2.7.13.3"/>
    </reaction>
</comment>
<dbReference type="GO" id="GO:0000155">
    <property type="term" value="F:phosphorelay sensor kinase activity"/>
    <property type="evidence" value="ECO:0007669"/>
    <property type="project" value="InterPro"/>
</dbReference>
<dbReference type="PANTHER" id="PTHR24421:SF10">
    <property type="entry name" value="NITRATE_NITRITE SENSOR PROTEIN NARQ"/>
    <property type="match status" value="1"/>
</dbReference>
<dbReference type="InterPro" id="IPR036890">
    <property type="entry name" value="HATPase_C_sf"/>
</dbReference>
<dbReference type="GO" id="GO:0016020">
    <property type="term" value="C:membrane"/>
    <property type="evidence" value="ECO:0007669"/>
    <property type="project" value="InterPro"/>
</dbReference>
<evidence type="ECO:0000256" key="4">
    <source>
        <dbReference type="ARBA" id="ARBA00022679"/>
    </source>
</evidence>
<evidence type="ECO:0000256" key="2">
    <source>
        <dbReference type="ARBA" id="ARBA00012438"/>
    </source>
</evidence>
<feature type="domain" description="Signal transduction histidine kinase subgroup 3 dimerisation and phosphoacceptor" evidence="10">
    <location>
        <begin position="178"/>
        <end position="248"/>
    </location>
</feature>
<evidence type="ECO:0000313" key="13">
    <source>
        <dbReference type="Proteomes" id="UP000244384"/>
    </source>
</evidence>
<protein>
    <recommendedName>
        <fullName evidence="2">histidine kinase</fullName>
        <ecNumber evidence="2">2.7.13.3</ecNumber>
    </recommendedName>
</protein>
<dbReference type="SUPFAM" id="SSF55874">
    <property type="entry name" value="ATPase domain of HSP90 chaperone/DNA topoisomerase II/histidine kinase"/>
    <property type="match status" value="1"/>
</dbReference>
<gene>
    <name evidence="12" type="ORF">C3E78_06755</name>
</gene>
<keyword evidence="6 12" id="KW-0418">Kinase</keyword>
<organism evidence="12 13">
    <name type="scientific">Aeromicrobium chenweiae</name>
    <dbReference type="NCBI Taxonomy" id="2079793"/>
    <lineage>
        <taxon>Bacteria</taxon>
        <taxon>Bacillati</taxon>
        <taxon>Actinomycetota</taxon>
        <taxon>Actinomycetes</taxon>
        <taxon>Propionibacteriales</taxon>
        <taxon>Nocardioidaceae</taxon>
        <taxon>Aeromicrobium</taxon>
    </lineage>
</organism>
<keyword evidence="5" id="KW-0547">Nucleotide-binding</keyword>
<dbReference type="OrthoDB" id="227596at2"/>
<dbReference type="Pfam" id="PF07730">
    <property type="entry name" value="HisKA_3"/>
    <property type="match status" value="1"/>
</dbReference>
<evidence type="ECO:0000256" key="7">
    <source>
        <dbReference type="ARBA" id="ARBA00022840"/>
    </source>
</evidence>
<evidence type="ECO:0000259" key="10">
    <source>
        <dbReference type="Pfam" id="PF07730"/>
    </source>
</evidence>
<dbReference type="Gene3D" id="1.20.5.1930">
    <property type="match status" value="1"/>
</dbReference>
<reference evidence="13" key="1">
    <citation type="submission" date="2018-01" db="EMBL/GenBank/DDBJ databases">
        <authorList>
            <person name="Li J."/>
        </authorList>
    </citation>
    <scope>NUCLEOTIDE SEQUENCE [LARGE SCALE GENOMIC DNA]</scope>
    <source>
        <strain evidence="13">592</strain>
    </source>
</reference>
<dbReference type="EC" id="2.7.13.3" evidence="2"/>
<proteinExistence type="predicted"/>
<accession>A0A5F2EUF6</accession>
<evidence type="ECO:0000256" key="1">
    <source>
        <dbReference type="ARBA" id="ARBA00000085"/>
    </source>
</evidence>
<evidence type="ECO:0000313" key="12">
    <source>
        <dbReference type="EMBL" id="AWB91919.1"/>
    </source>
</evidence>
<dbReference type="Pfam" id="PF02518">
    <property type="entry name" value="HATPase_c"/>
    <property type="match status" value="1"/>
</dbReference>
<dbReference type="RefSeq" id="WP_108577564.1">
    <property type="nucleotide sequence ID" value="NZ_SRPI01000003.1"/>
</dbReference>
<keyword evidence="13" id="KW-1185">Reference proteome</keyword>
<evidence type="ECO:0000256" key="3">
    <source>
        <dbReference type="ARBA" id="ARBA00022553"/>
    </source>
</evidence>
<name>A0A2S0WKP1_9ACTN</name>
<keyword evidence="7" id="KW-0067">ATP-binding</keyword>
<keyword evidence="8" id="KW-0902">Two-component regulatory system</keyword>
<dbReference type="KEGG" id="aez:C3E78_06755"/>
<dbReference type="Gene3D" id="3.30.565.10">
    <property type="entry name" value="Histidine kinase-like ATPase, C-terminal domain"/>
    <property type="match status" value="1"/>
</dbReference>
<evidence type="ECO:0000256" key="6">
    <source>
        <dbReference type="ARBA" id="ARBA00022777"/>
    </source>
</evidence>
<feature type="domain" description="DUF7134" evidence="11">
    <location>
        <begin position="6"/>
        <end position="143"/>
    </location>
</feature>
<accession>A0A2S0WKP1</accession>
<dbReference type="CDD" id="cd16917">
    <property type="entry name" value="HATPase_UhpB-NarQ-NarX-like"/>
    <property type="match status" value="1"/>
</dbReference>
<dbReference type="InterPro" id="IPR055558">
    <property type="entry name" value="DUF7134"/>
</dbReference>
<evidence type="ECO:0000256" key="5">
    <source>
        <dbReference type="ARBA" id="ARBA00022741"/>
    </source>
</evidence>
<evidence type="ECO:0000259" key="11">
    <source>
        <dbReference type="Pfam" id="PF23539"/>
    </source>
</evidence>
<dbReference type="AlphaFoldDB" id="A0A2S0WKP1"/>
<evidence type="ECO:0000256" key="8">
    <source>
        <dbReference type="ARBA" id="ARBA00023012"/>
    </source>
</evidence>
<dbReference type="EMBL" id="CP026952">
    <property type="protein sequence ID" value="AWB91919.1"/>
    <property type="molecule type" value="Genomic_DNA"/>
</dbReference>
<dbReference type="PANTHER" id="PTHR24421">
    <property type="entry name" value="NITRATE/NITRITE SENSOR PROTEIN NARX-RELATED"/>
    <property type="match status" value="1"/>
</dbReference>
<dbReference type="Proteomes" id="UP000244384">
    <property type="component" value="Chromosome"/>
</dbReference>
<dbReference type="InterPro" id="IPR050482">
    <property type="entry name" value="Sensor_HK_TwoCompSys"/>
</dbReference>